<dbReference type="PANTHER" id="PTHR30302:SF1">
    <property type="entry name" value="HYDROGENASE 2 MATURATION PROTEASE"/>
    <property type="match status" value="1"/>
</dbReference>
<dbReference type="AlphaFoldDB" id="A0A4U8SDC9"/>
<dbReference type="EMBL" id="JRPL02000004">
    <property type="protein sequence ID" value="TLD84129.1"/>
    <property type="molecule type" value="Genomic_DNA"/>
</dbReference>
<keyword evidence="4" id="KW-0378">Hydrolase</keyword>
<dbReference type="InterPro" id="IPR000671">
    <property type="entry name" value="Peptidase_A31"/>
</dbReference>
<comment type="caution">
    <text evidence="5">The sequence shown here is derived from an EMBL/GenBank/DDBJ whole genome shotgun (WGS) entry which is preliminary data.</text>
</comment>
<dbReference type="PRINTS" id="PR00446">
    <property type="entry name" value="HYDRGNUPTAKE"/>
</dbReference>
<reference evidence="5 6" key="1">
    <citation type="journal article" date="2014" name="Genome Announc.">
        <title>Draft genome sequences of eight enterohepatic helicobacter species isolated from both laboratory and wild rodents.</title>
        <authorList>
            <person name="Sheh A."/>
            <person name="Shen Z."/>
            <person name="Fox J.G."/>
        </authorList>
    </citation>
    <scope>NUCLEOTIDE SEQUENCE [LARGE SCALE GENOMIC DNA]</scope>
    <source>
        <strain evidence="5 6">ATCC 700114</strain>
    </source>
</reference>
<evidence type="ECO:0000256" key="4">
    <source>
        <dbReference type="ARBA" id="ARBA00022801"/>
    </source>
</evidence>
<comment type="similarity">
    <text evidence="1">Belongs to the peptidase A31 family.</text>
</comment>
<evidence type="ECO:0000313" key="5">
    <source>
        <dbReference type="EMBL" id="TLD84129.1"/>
    </source>
</evidence>
<evidence type="ECO:0000256" key="2">
    <source>
        <dbReference type="ARBA" id="ARBA00022670"/>
    </source>
</evidence>
<dbReference type="NCBIfam" id="TIGR00072">
    <property type="entry name" value="hydrog_prot"/>
    <property type="match status" value="1"/>
</dbReference>
<dbReference type="PANTHER" id="PTHR30302">
    <property type="entry name" value="HYDROGENASE 1 MATURATION PROTEASE"/>
    <property type="match status" value="1"/>
</dbReference>
<name>A0A4U8SDC9_9HELI</name>
<organism evidence="5 6">
    <name type="scientific">Helicobacter trogontum</name>
    <dbReference type="NCBI Taxonomy" id="50960"/>
    <lineage>
        <taxon>Bacteria</taxon>
        <taxon>Pseudomonadati</taxon>
        <taxon>Campylobacterota</taxon>
        <taxon>Epsilonproteobacteria</taxon>
        <taxon>Campylobacterales</taxon>
        <taxon>Helicobacteraceae</taxon>
        <taxon>Helicobacter</taxon>
    </lineage>
</organism>
<dbReference type="GO" id="GO:0004190">
    <property type="term" value="F:aspartic-type endopeptidase activity"/>
    <property type="evidence" value="ECO:0007669"/>
    <property type="project" value="UniProtKB-KW"/>
</dbReference>
<dbReference type="RefSeq" id="WP_034346782.1">
    <property type="nucleotide sequence ID" value="NZ_FZNG01000027.1"/>
</dbReference>
<dbReference type="InterPro" id="IPR023430">
    <property type="entry name" value="Pept_HybD-like_dom_sf"/>
</dbReference>
<dbReference type="Pfam" id="PF01750">
    <property type="entry name" value="HycI"/>
    <property type="match status" value="1"/>
</dbReference>
<gene>
    <name evidence="5" type="ORF">LS81_002685</name>
</gene>
<dbReference type="GO" id="GO:0008047">
    <property type="term" value="F:enzyme activator activity"/>
    <property type="evidence" value="ECO:0007669"/>
    <property type="project" value="InterPro"/>
</dbReference>
<sequence>MNVLVLGIGNILFGDEGIGVHLCNYLKVNYTFDSGGEHHIEFVDGGTLANMLIPLIVEYDHVLLLDCVSVENAQVGEVYSFDFDNVPSCITWAGSAHEVEMLQTLHLTRMMGDLPRVHVIGIVPEVIGEDTAFSLSQSLLRGALTMEQSAILYLKNLGFRINKTKNISLQEIANSSYRGF</sequence>
<dbReference type="SUPFAM" id="SSF53163">
    <property type="entry name" value="HybD-like"/>
    <property type="match status" value="1"/>
</dbReference>
<dbReference type="Gene3D" id="3.40.50.1450">
    <property type="entry name" value="HybD-like"/>
    <property type="match status" value="1"/>
</dbReference>
<dbReference type="CDD" id="cd06062">
    <property type="entry name" value="H2MP_MemB-H2up"/>
    <property type="match status" value="1"/>
</dbReference>
<protein>
    <submittedName>
        <fullName evidence="5">Hydrogenase maturation protease</fullName>
    </submittedName>
</protein>
<dbReference type="Proteomes" id="UP000029878">
    <property type="component" value="Unassembled WGS sequence"/>
</dbReference>
<accession>A0A4U8SDC9</accession>
<keyword evidence="2 5" id="KW-0645">Protease</keyword>
<evidence type="ECO:0000313" key="6">
    <source>
        <dbReference type="Proteomes" id="UP000029878"/>
    </source>
</evidence>
<keyword evidence="3" id="KW-0064">Aspartyl protease</keyword>
<evidence type="ECO:0000256" key="3">
    <source>
        <dbReference type="ARBA" id="ARBA00022750"/>
    </source>
</evidence>
<evidence type="ECO:0000256" key="1">
    <source>
        <dbReference type="ARBA" id="ARBA00006814"/>
    </source>
</evidence>
<dbReference type="OrthoDB" id="9792731at2"/>
<dbReference type="GO" id="GO:0016485">
    <property type="term" value="P:protein processing"/>
    <property type="evidence" value="ECO:0007669"/>
    <property type="project" value="TreeGrafter"/>
</dbReference>
<proteinExistence type="inferred from homology"/>